<dbReference type="PANTHER" id="PTHR10211">
    <property type="entry name" value="DEOXYRIBODIPYRIMIDINE PHOTOLYASE"/>
    <property type="match status" value="1"/>
</dbReference>
<evidence type="ECO:0000256" key="2">
    <source>
        <dbReference type="ARBA" id="ARBA00006409"/>
    </source>
</evidence>
<dbReference type="Pfam" id="PF00875">
    <property type="entry name" value="DNA_photolyase"/>
    <property type="match status" value="1"/>
</dbReference>
<dbReference type="PROSITE" id="PS51645">
    <property type="entry name" value="PHR_CRY_ALPHA_BETA"/>
    <property type="match status" value="1"/>
</dbReference>
<keyword evidence="6" id="KW-0227">DNA damage</keyword>
<comment type="similarity">
    <text evidence="2">Belongs to the DNA photolyase class-2 family.</text>
</comment>
<dbReference type="GO" id="GO:0003677">
    <property type="term" value="F:DNA binding"/>
    <property type="evidence" value="ECO:0007669"/>
    <property type="project" value="UniProtKB-KW"/>
</dbReference>
<dbReference type="SUPFAM" id="SSF52425">
    <property type="entry name" value="Cryptochrome/photolyase, N-terminal domain"/>
    <property type="match status" value="1"/>
</dbReference>
<dbReference type="PANTHER" id="PTHR10211:SF0">
    <property type="entry name" value="DEOXYRIBODIPYRIMIDINE PHOTO-LYASE"/>
    <property type="match status" value="1"/>
</dbReference>
<dbReference type="FunFam" id="1.25.40.80:FF:000004">
    <property type="entry name" value="Deoxyribodipyrimidine photolyase"/>
    <property type="match status" value="1"/>
</dbReference>
<dbReference type="InterPro" id="IPR032673">
    <property type="entry name" value="DNA_photolyase_2_CS"/>
</dbReference>
<dbReference type="GO" id="GO:0009650">
    <property type="term" value="P:UV protection"/>
    <property type="evidence" value="ECO:0007669"/>
    <property type="project" value="UniProtKB-ARBA"/>
</dbReference>
<dbReference type="SUPFAM" id="SSF48173">
    <property type="entry name" value="Cryptochrome/photolyase FAD-binding domain"/>
    <property type="match status" value="1"/>
</dbReference>
<name>A0A7S3DDS9_9EUKA</name>
<dbReference type="PROSITE" id="PS01084">
    <property type="entry name" value="DNA_PHOTOLYASES_2_2"/>
    <property type="match status" value="1"/>
</dbReference>
<dbReference type="InterPro" id="IPR014729">
    <property type="entry name" value="Rossmann-like_a/b/a_fold"/>
</dbReference>
<evidence type="ECO:0000256" key="7">
    <source>
        <dbReference type="ARBA" id="ARBA00022827"/>
    </source>
</evidence>
<dbReference type="FunFam" id="3.40.50.620:FF:000110">
    <property type="entry name" value="Deoxyribodipyrimidine photolyase"/>
    <property type="match status" value="1"/>
</dbReference>
<dbReference type="AlphaFoldDB" id="A0A7S3DDS9"/>
<dbReference type="InterPro" id="IPR036155">
    <property type="entry name" value="Crypto/Photolyase_N_sf"/>
</dbReference>
<dbReference type="EMBL" id="HBIB01025100">
    <property type="protein sequence ID" value="CAE0254083.1"/>
    <property type="molecule type" value="Transcribed_RNA"/>
</dbReference>
<evidence type="ECO:0000256" key="3">
    <source>
        <dbReference type="ARBA" id="ARBA00013149"/>
    </source>
</evidence>
<dbReference type="Gene3D" id="1.25.40.80">
    <property type="match status" value="1"/>
</dbReference>
<evidence type="ECO:0000256" key="8">
    <source>
        <dbReference type="ARBA" id="ARBA00023125"/>
    </source>
</evidence>
<evidence type="ECO:0000256" key="5">
    <source>
        <dbReference type="ARBA" id="ARBA00022630"/>
    </source>
</evidence>
<keyword evidence="10" id="KW-0456">Lyase</keyword>
<evidence type="ECO:0000313" key="14">
    <source>
        <dbReference type="EMBL" id="CAE0254083.1"/>
    </source>
</evidence>
<organism evidence="14">
    <name type="scientific">Palpitomonas bilix</name>
    <dbReference type="NCBI Taxonomy" id="652834"/>
    <lineage>
        <taxon>Eukaryota</taxon>
        <taxon>Eukaryota incertae sedis</taxon>
    </lineage>
</organism>
<evidence type="ECO:0000256" key="1">
    <source>
        <dbReference type="ARBA" id="ARBA00001974"/>
    </source>
</evidence>
<dbReference type="FunFam" id="1.10.579.10:FF:000002">
    <property type="entry name" value="Deoxyribodipyrimidine photolyase"/>
    <property type="match status" value="1"/>
</dbReference>
<evidence type="ECO:0000256" key="6">
    <source>
        <dbReference type="ARBA" id="ARBA00022763"/>
    </source>
</evidence>
<dbReference type="InterPro" id="IPR052219">
    <property type="entry name" value="Photolyase_Class-2"/>
</dbReference>
<dbReference type="InterPro" id="IPR008148">
    <property type="entry name" value="DNA_photolyase_2"/>
</dbReference>
<comment type="catalytic activity">
    <reaction evidence="12">
        <text>cyclobutadipyrimidine (in DNA) = 2 pyrimidine residues (in DNA).</text>
        <dbReference type="EC" id="4.1.99.3"/>
    </reaction>
</comment>
<dbReference type="GO" id="GO:0000719">
    <property type="term" value="P:photoreactive repair"/>
    <property type="evidence" value="ECO:0007669"/>
    <property type="project" value="TreeGrafter"/>
</dbReference>
<keyword evidence="5" id="KW-0285">Flavoprotein</keyword>
<proteinExistence type="inferred from homology"/>
<gene>
    <name evidence="14" type="ORF">PBIL07802_LOCUS16325</name>
</gene>
<evidence type="ECO:0000259" key="13">
    <source>
        <dbReference type="PROSITE" id="PS51645"/>
    </source>
</evidence>
<feature type="domain" description="Photolyase/cryptochrome alpha/beta" evidence="13">
    <location>
        <begin position="52"/>
        <end position="187"/>
    </location>
</feature>
<accession>A0A7S3DDS9</accession>
<keyword evidence="8" id="KW-0238">DNA-binding</keyword>
<evidence type="ECO:0000256" key="11">
    <source>
        <dbReference type="ARBA" id="ARBA00031671"/>
    </source>
</evidence>
<dbReference type="Gene3D" id="1.10.579.10">
    <property type="entry name" value="DNA Cyclobutane Dipyrimidine Photolyase, subunit A, domain 3"/>
    <property type="match status" value="1"/>
</dbReference>
<keyword evidence="9" id="KW-0234">DNA repair</keyword>
<dbReference type="InterPro" id="IPR036134">
    <property type="entry name" value="Crypto/Photolyase_FAD-like_sf"/>
</dbReference>
<dbReference type="Gene3D" id="3.40.50.620">
    <property type="entry name" value="HUPs"/>
    <property type="match status" value="1"/>
</dbReference>
<evidence type="ECO:0000256" key="9">
    <source>
        <dbReference type="ARBA" id="ARBA00023204"/>
    </source>
</evidence>
<dbReference type="PROSITE" id="PS01083">
    <property type="entry name" value="DNA_PHOTOLYASES_2_1"/>
    <property type="match status" value="1"/>
</dbReference>
<evidence type="ECO:0000256" key="4">
    <source>
        <dbReference type="ARBA" id="ARBA00014046"/>
    </source>
</evidence>
<evidence type="ECO:0000256" key="12">
    <source>
        <dbReference type="ARBA" id="ARBA00033999"/>
    </source>
</evidence>
<dbReference type="GO" id="GO:0003904">
    <property type="term" value="F:deoxyribodipyrimidine photo-lyase activity"/>
    <property type="evidence" value="ECO:0007669"/>
    <property type="project" value="UniProtKB-EC"/>
</dbReference>
<reference evidence="14" key="1">
    <citation type="submission" date="2021-01" db="EMBL/GenBank/DDBJ databases">
        <authorList>
            <person name="Corre E."/>
            <person name="Pelletier E."/>
            <person name="Niang G."/>
            <person name="Scheremetjew M."/>
            <person name="Finn R."/>
            <person name="Kale V."/>
            <person name="Holt S."/>
            <person name="Cochrane G."/>
            <person name="Meng A."/>
            <person name="Brown T."/>
            <person name="Cohen L."/>
        </authorList>
    </citation>
    <scope>NUCLEOTIDE SEQUENCE</scope>
    <source>
        <strain evidence="14">NIES-2562</strain>
    </source>
</reference>
<dbReference type="EC" id="4.1.99.3" evidence="3"/>
<evidence type="ECO:0000256" key="10">
    <source>
        <dbReference type="ARBA" id="ARBA00023239"/>
    </source>
</evidence>
<sequence length="499" mass="57601">MAVEEEKSMDFEGKKKEKIVEVNEKYDAPHVSDVCHPDRVKELHKGKRPAPGPVVYWMSRDQRVEDNWALIYAQQRALEFGAPLAVAFNLVPSFLGATIRQFGFMLRGLEEVETQLNELGIPFYLLKGDSTKNIPTLVEKYGVALLVTDFSPLRPSREWKGKTVEKIKSKSPNTTVAEVDAHNVVPVWRTSEKLEYAARTIRRKVMDQLPEFLTEFPPVKKQEDAGVFNDTEAIKWNELRKWIKVDHTVKEVTWIKPGAKAAAEILDKFCTQKLKVYADARNDPTKDALSNLSPYLHFGQISAQRCAIEVKRNGKRSSASREGSNAFIEEAVVRRELSDNFVYYNKNYDNLKGAYDWARNTLNDHRNDKREYIYSFEQLEKGETHDDLWNAAQHEMVYKGKQHGFLRMYWAKKILEWTESPEQALEYAIALNDKYELDGRDPNGYVGCMWSICGIHDQGWAERPVFGKIRYMNYKGCSRKFDIPTFVSSISKFVAKLKK</sequence>
<keyword evidence="7" id="KW-0274">FAD</keyword>
<dbReference type="NCBIfam" id="TIGR00591">
    <property type="entry name" value="phr2"/>
    <property type="match status" value="1"/>
</dbReference>
<comment type="cofactor">
    <cofactor evidence="1">
        <name>FAD</name>
        <dbReference type="ChEBI" id="CHEBI:57692"/>
    </cofactor>
</comment>
<protein>
    <recommendedName>
        <fullName evidence="4">Deoxyribodipyrimidine photo-lyase</fullName>
        <ecNumber evidence="3">4.1.99.3</ecNumber>
    </recommendedName>
    <alternativeName>
        <fullName evidence="11">DNA photolyase</fullName>
    </alternativeName>
</protein>
<dbReference type="InterPro" id="IPR006050">
    <property type="entry name" value="DNA_photolyase_N"/>
</dbReference>